<feature type="compositionally biased region" description="Low complexity" evidence="1">
    <location>
        <begin position="37"/>
        <end position="51"/>
    </location>
</feature>
<dbReference type="GO" id="GO:0033961">
    <property type="term" value="F:cis-stilbene-oxide hydrolase activity"/>
    <property type="evidence" value="ECO:0007669"/>
    <property type="project" value="UniProtKB-EC"/>
</dbReference>
<feature type="compositionally biased region" description="Basic residues" evidence="1">
    <location>
        <begin position="136"/>
        <end position="145"/>
    </location>
</feature>
<feature type="region of interest" description="Disordered" evidence="1">
    <location>
        <begin position="163"/>
        <end position="283"/>
    </location>
</feature>
<organism evidence="2">
    <name type="scientific">uncultured Acidimicrobiales bacterium</name>
    <dbReference type="NCBI Taxonomy" id="310071"/>
    <lineage>
        <taxon>Bacteria</taxon>
        <taxon>Bacillati</taxon>
        <taxon>Actinomycetota</taxon>
        <taxon>Acidimicrobiia</taxon>
        <taxon>Acidimicrobiales</taxon>
        <taxon>environmental samples</taxon>
    </lineage>
</organism>
<feature type="compositionally biased region" description="Basic residues" evidence="1">
    <location>
        <begin position="77"/>
        <end position="112"/>
    </location>
</feature>
<protein>
    <submittedName>
        <fullName evidence="2">Epoxide hydrolase</fullName>
        <ecNumber evidence="2">3.3.2.9</ecNumber>
    </submittedName>
</protein>
<feature type="non-terminal residue" evidence="2">
    <location>
        <position position="283"/>
    </location>
</feature>
<dbReference type="EC" id="3.3.2.9" evidence="2"/>
<feature type="compositionally biased region" description="Basic residues" evidence="1">
    <location>
        <begin position="52"/>
        <end position="62"/>
    </location>
</feature>
<name>A0A6J4IXS8_9ACTN</name>
<evidence type="ECO:0000256" key="1">
    <source>
        <dbReference type="SAM" id="MobiDB-lite"/>
    </source>
</evidence>
<feature type="non-terminal residue" evidence="2">
    <location>
        <position position="1"/>
    </location>
</feature>
<evidence type="ECO:0000313" key="2">
    <source>
        <dbReference type="EMBL" id="CAA9263102.1"/>
    </source>
</evidence>
<dbReference type="EMBL" id="CADCSY010000131">
    <property type="protein sequence ID" value="CAA9263102.1"/>
    <property type="molecule type" value="Genomic_DNA"/>
</dbReference>
<proteinExistence type="predicted"/>
<feature type="compositionally biased region" description="Basic residues" evidence="1">
    <location>
        <begin position="230"/>
        <end position="239"/>
    </location>
</feature>
<feature type="compositionally biased region" description="Basic and acidic residues" evidence="1">
    <location>
        <begin position="1"/>
        <end position="12"/>
    </location>
</feature>
<feature type="compositionally biased region" description="Basic residues" evidence="1">
    <location>
        <begin position="163"/>
        <end position="174"/>
    </location>
</feature>
<feature type="compositionally biased region" description="Low complexity" evidence="1">
    <location>
        <begin position="206"/>
        <end position="216"/>
    </location>
</feature>
<sequence>GWRGDDRAHRDPGGGGHLHRPGVRAGLRRDGDPAPRVPAELVGLAPPAAGARRGRVPGRRPRPAWVLTRGPPGGGRQVRHNRPRQRRARHRRRARGLHVPPRRPRLGRRRRLAGGGTAPAPAADAHRPVRAAPTRLRGRPRRSRWRPGDSFCVLRGAQVGRGRRRLPLRARRPAPVRLRSPGPGPGRALHRRPVRTGGHASRPELVPGRRPGARAGARADHDADDVRLEHRGHRPRSHGRRGDGAARRWPLPVRGAGRGQPLDLRGGPGSHQRAAPGAPGRHL</sequence>
<accession>A0A6J4IXS8</accession>
<dbReference type="AlphaFoldDB" id="A0A6J4IXS8"/>
<gene>
    <name evidence="2" type="ORF">AVDCRST_MAG20-2904</name>
</gene>
<feature type="region of interest" description="Disordered" evidence="1">
    <location>
        <begin position="1"/>
        <end position="149"/>
    </location>
</feature>
<reference evidence="2" key="1">
    <citation type="submission" date="2020-02" db="EMBL/GenBank/DDBJ databases">
        <authorList>
            <person name="Meier V. D."/>
        </authorList>
    </citation>
    <scope>NUCLEOTIDE SEQUENCE</scope>
    <source>
        <strain evidence="2">AVDCRST_MAG20</strain>
    </source>
</reference>
<feature type="compositionally biased region" description="Basic and acidic residues" evidence="1">
    <location>
        <begin position="217"/>
        <end position="229"/>
    </location>
</feature>
<keyword evidence="2" id="KW-0378">Hydrolase</keyword>